<evidence type="ECO:0000313" key="1">
    <source>
        <dbReference type="EMBL" id="KKQ85014.1"/>
    </source>
</evidence>
<dbReference type="EMBL" id="LBVL01000011">
    <property type="protein sequence ID" value="KKQ85014.1"/>
    <property type="molecule type" value="Genomic_DNA"/>
</dbReference>
<dbReference type="STRING" id="1618570.UT08_C0011G0032"/>
<accession>A0A0G0NGI0</accession>
<name>A0A0G0NGI0_9BACT</name>
<protein>
    <submittedName>
        <fullName evidence="1">Uncharacterized protein</fullName>
    </submittedName>
</protein>
<organism evidence="1 2">
    <name type="scientific">Candidatus Woesebacteria bacterium GW2011_GWB1_38_8</name>
    <dbReference type="NCBI Taxonomy" id="1618570"/>
    <lineage>
        <taxon>Bacteria</taxon>
        <taxon>Candidatus Woeseibacteriota</taxon>
    </lineage>
</organism>
<gene>
    <name evidence="1" type="ORF">UT08_C0011G0032</name>
</gene>
<sequence>MTEAKHRFTTFEEGYQQLREKWHDFEVGSPEFQALCDFNDRSNFDQRRESALQVHANAKKDNLQLDIQVILETNLDYYTLRLTQTQERIEQRLSTITGYALALKEISSEAHGLSSLHPKYDGENIHDEVLHLLAEVKSNILYIPVEQQNWRTDK</sequence>
<dbReference type="AlphaFoldDB" id="A0A0G0NGI0"/>
<evidence type="ECO:0000313" key="2">
    <source>
        <dbReference type="Proteomes" id="UP000034081"/>
    </source>
</evidence>
<comment type="caution">
    <text evidence="1">The sequence shown here is derived from an EMBL/GenBank/DDBJ whole genome shotgun (WGS) entry which is preliminary data.</text>
</comment>
<dbReference type="Proteomes" id="UP000034081">
    <property type="component" value="Unassembled WGS sequence"/>
</dbReference>
<reference evidence="1 2" key="1">
    <citation type="journal article" date="2015" name="Nature">
        <title>rRNA introns, odd ribosomes, and small enigmatic genomes across a large radiation of phyla.</title>
        <authorList>
            <person name="Brown C.T."/>
            <person name="Hug L.A."/>
            <person name="Thomas B.C."/>
            <person name="Sharon I."/>
            <person name="Castelle C.J."/>
            <person name="Singh A."/>
            <person name="Wilkins M.J."/>
            <person name="Williams K.H."/>
            <person name="Banfield J.F."/>
        </authorList>
    </citation>
    <scope>NUCLEOTIDE SEQUENCE [LARGE SCALE GENOMIC DNA]</scope>
</reference>
<proteinExistence type="predicted"/>